<evidence type="ECO:0000256" key="1">
    <source>
        <dbReference type="SAM" id="MobiDB-lite"/>
    </source>
</evidence>
<evidence type="ECO:0000313" key="3">
    <source>
        <dbReference type="WBParaSite" id="sdigi.contig620.g9247.t1"/>
    </source>
</evidence>
<sequence length="73" mass="8110">MLKKSLPGSAIGESIEQAMPQISMDQVRVISPEVKLDGYNPLEKSCEGQRHRHEISPLTSEQLGPTAMTSFWL</sequence>
<proteinExistence type="predicted"/>
<dbReference type="AlphaFoldDB" id="A0A915PZ60"/>
<dbReference type="WBParaSite" id="sdigi.contig620.g9247.t1">
    <property type="protein sequence ID" value="sdigi.contig620.g9247.t1"/>
    <property type="gene ID" value="sdigi.contig620.g9247"/>
</dbReference>
<accession>A0A915PZ60</accession>
<reference evidence="3" key="1">
    <citation type="submission" date="2022-11" db="UniProtKB">
        <authorList>
            <consortium name="WormBaseParasite"/>
        </authorList>
    </citation>
    <scope>IDENTIFICATION</scope>
</reference>
<keyword evidence="2" id="KW-1185">Reference proteome</keyword>
<name>A0A915PZ60_9BILA</name>
<feature type="region of interest" description="Disordered" evidence="1">
    <location>
        <begin position="40"/>
        <end position="61"/>
    </location>
</feature>
<organism evidence="2 3">
    <name type="scientific">Setaria digitata</name>
    <dbReference type="NCBI Taxonomy" id="48799"/>
    <lineage>
        <taxon>Eukaryota</taxon>
        <taxon>Metazoa</taxon>
        <taxon>Ecdysozoa</taxon>
        <taxon>Nematoda</taxon>
        <taxon>Chromadorea</taxon>
        <taxon>Rhabditida</taxon>
        <taxon>Spirurina</taxon>
        <taxon>Spiruromorpha</taxon>
        <taxon>Filarioidea</taxon>
        <taxon>Setariidae</taxon>
        <taxon>Setaria</taxon>
    </lineage>
</organism>
<evidence type="ECO:0000313" key="2">
    <source>
        <dbReference type="Proteomes" id="UP000887581"/>
    </source>
</evidence>
<dbReference type="Proteomes" id="UP000887581">
    <property type="component" value="Unplaced"/>
</dbReference>
<protein>
    <submittedName>
        <fullName evidence="3">Uncharacterized protein</fullName>
    </submittedName>
</protein>